<accession>A0ABP7ZHD3</accession>
<reference evidence="5" key="2">
    <citation type="submission" date="2023-12" db="EMBL/GenBank/DDBJ databases">
        <authorList>
            <person name="Sun Q."/>
            <person name="Inoue M."/>
        </authorList>
    </citation>
    <scope>NUCLEOTIDE SEQUENCE</scope>
    <source>
        <strain evidence="5">JCM 17590</strain>
    </source>
</reference>
<dbReference type="PIRSF" id="PIRSF001112">
    <property type="entry name" value="Epoxide_hydrolase"/>
    <property type="match status" value="1"/>
</dbReference>
<evidence type="ECO:0000313" key="5">
    <source>
        <dbReference type="EMBL" id="GAA4157630.1"/>
    </source>
</evidence>
<dbReference type="PANTHER" id="PTHR21661">
    <property type="entry name" value="EPOXIDE HYDROLASE 1-RELATED"/>
    <property type="match status" value="1"/>
</dbReference>
<dbReference type="Proteomes" id="UP001415169">
    <property type="component" value="Unassembled WGS sequence"/>
</dbReference>
<keyword evidence="6" id="KW-1185">Reference proteome</keyword>
<comment type="similarity">
    <text evidence="1">Belongs to the peptidase S33 family.</text>
</comment>
<evidence type="ECO:0000259" key="4">
    <source>
        <dbReference type="Pfam" id="PF06441"/>
    </source>
</evidence>
<feature type="domain" description="Epoxide hydrolase N-terminal" evidence="4">
    <location>
        <begin position="2"/>
        <end position="106"/>
    </location>
</feature>
<evidence type="ECO:0000313" key="6">
    <source>
        <dbReference type="Proteomes" id="UP001415169"/>
    </source>
</evidence>
<name>A0ABP7ZHD3_9MICO</name>
<evidence type="ECO:0000256" key="1">
    <source>
        <dbReference type="ARBA" id="ARBA00010088"/>
    </source>
</evidence>
<dbReference type="EMBL" id="BAABBV010000001">
    <property type="protein sequence ID" value="GAA4157630.1"/>
    <property type="molecule type" value="Genomic_DNA"/>
</dbReference>
<reference evidence="5" key="1">
    <citation type="journal article" date="2014" name="Int. J. Syst. Evol. Microbiol.">
        <title>Complete genome of a new Firmicutes species belonging to the dominant human colonic microbiota ('Ruminococcus bicirculans') reveals two chromosomes and a selective capacity to utilize plant glucans.</title>
        <authorList>
            <consortium name="NISC Comparative Sequencing Program"/>
            <person name="Wegmann U."/>
            <person name="Louis P."/>
            <person name="Goesmann A."/>
            <person name="Henrissat B."/>
            <person name="Duncan S.H."/>
            <person name="Flint H.J."/>
        </authorList>
    </citation>
    <scope>NUCLEOTIDE SEQUENCE</scope>
    <source>
        <strain evidence="5">JCM 17590</strain>
    </source>
</reference>
<dbReference type="PANTHER" id="PTHR21661:SF35">
    <property type="entry name" value="EPOXIDE HYDROLASE"/>
    <property type="match status" value="1"/>
</dbReference>
<gene>
    <name evidence="5" type="ORF">GCM10022286_09410</name>
</gene>
<sequence>MTEFTVQVPQSELDDLAERLRRTRLPQPAPGDDGTYGMPNSVLEEALAYWRDDFDWRAVEQRINAWPHFLTELDGQRVHFLHVRSENPDATPLLLVHSYPGSFLDFIELIDLLTDDFHVVVPSAPGFAFSTPVTERGWTPKRVAVLFDQLMRGLGYESYGVHGSDLGAMVGRELGLLSPTGFLGSHVLQAFSFPSGAPGEFDALGPKDYEALEFMQWFQSVGGYNALNASRPQTVAAALSDSPIGQLAWNELFLNFGNGTSLVTLPQLVAEVSLEWFTNTSASVGRYHFEEARAVAAAGGEVPVNHSRMGVAVFHDDFTSIRSFADRDNDNIVHWSEFPDGGHYAALERPEALAGDLRAFFRASATQSTAQPAATSASSASTDVSSISGVNSVMTSSAF</sequence>
<dbReference type="InterPro" id="IPR016292">
    <property type="entry name" value="Epoxide_hydrolase"/>
</dbReference>
<keyword evidence="3" id="KW-0378">Hydrolase</keyword>
<keyword evidence="2" id="KW-0058">Aromatic hydrocarbons catabolism</keyword>
<dbReference type="SUPFAM" id="SSF53474">
    <property type="entry name" value="alpha/beta-Hydrolases"/>
    <property type="match status" value="1"/>
</dbReference>
<dbReference type="Gene3D" id="3.40.50.1820">
    <property type="entry name" value="alpha/beta hydrolase"/>
    <property type="match status" value="1"/>
</dbReference>
<dbReference type="InterPro" id="IPR029058">
    <property type="entry name" value="AB_hydrolase_fold"/>
</dbReference>
<dbReference type="InterPro" id="IPR000639">
    <property type="entry name" value="Epox_hydrolase-like"/>
</dbReference>
<dbReference type="InterPro" id="IPR010497">
    <property type="entry name" value="Epoxide_hydro_N"/>
</dbReference>
<dbReference type="Pfam" id="PF06441">
    <property type="entry name" value="EHN"/>
    <property type="match status" value="1"/>
</dbReference>
<comment type="caution">
    <text evidence="5">The sequence shown here is derived from an EMBL/GenBank/DDBJ whole genome shotgun (WGS) entry which is preliminary data.</text>
</comment>
<proteinExistence type="inferred from homology"/>
<organism evidence="5 6">
    <name type="scientific">Gryllotalpicola daejeonensis</name>
    <dbReference type="NCBI Taxonomy" id="993087"/>
    <lineage>
        <taxon>Bacteria</taxon>
        <taxon>Bacillati</taxon>
        <taxon>Actinomycetota</taxon>
        <taxon>Actinomycetes</taxon>
        <taxon>Micrococcales</taxon>
        <taxon>Microbacteriaceae</taxon>
        <taxon>Gryllotalpicola</taxon>
    </lineage>
</organism>
<evidence type="ECO:0000256" key="3">
    <source>
        <dbReference type="ARBA" id="ARBA00022801"/>
    </source>
</evidence>
<protein>
    <recommendedName>
        <fullName evidence="4">Epoxide hydrolase N-terminal domain-containing protein</fullName>
    </recommendedName>
</protein>
<evidence type="ECO:0000256" key="2">
    <source>
        <dbReference type="ARBA" id="ARBA00022797"/>
    </source>
</evidence>
<dbReference type="PRINTS" id="PR00412">
    <property type="entry name" value="EPOXHYDRLASE"/>
</dbReference>